<dbReference type="InterPro" id="IPR036259">
    <property type="entry name" value="MFS_trans_sf"/>
</dbReference>
<evidence type="ECO:0000313" key="9">
    <source>
        <dbReference type="Proteomes" id="UP000242972"/>
    </source>
</evidence>
<dbReference type="InterPro" id="IPR020846">
    <property type="entry name" value="MFS_dom"/>
</dbReference>
<keyword evidence="2" id="KW-0813">Transport</keyword>
<dbReference type="SUPFAM" id="SSF103473">
    <property type="entry name" value="MFS general substrate transporter"/>
    <property type="match status" value="1"/>
</dbReference>
<dbReference type="PROSITE" id="PS50850">
    <property type="entry name" value="MFS"/>
    <property type="match status" value="1"/>
</dbReference>
<dbReference type="EMBL" id="PXYW01000121">
    <property type="protein sequence ID" value="PSR26656.1"/>
    <property type="molecule type" value="Genomic_DNA"/>
</dbReference>
<feature type="transmembrane region" description="Helical" evidence="6">
    <location>
        <begin position="9"/>
        <end position="32"/>
    </location>
</feature>
<keyword evidence="4 6" id="KW-1133">Transmembrane helix</keyword>
<evidence type="ECO:0000256" key="1">
    <source>
        <dbReference type="ARBA" id="ARBA00004651"/>
    </source>
</evidence>
<evidence type="ECO:0000256" key="3">
    <source>
        <dbReference type="ARBA" id="ARBA00022692"/>
    </source>
</evidence>
<dbReference type="Proteomes" id="UP000242972">
    <property type="component" value="Unassembled WGS sequence"/>
</dbReference>
<accession>A0A2T2WWP9</accession>
<feature type="transmembrane region" description="Helical" evidence="6">
    <location>
        <begin position="44"/>
        <end position="66"/>
    </location>
</feature>
<dbReference type="GO" id="GO:0022857">
    <property type="term" value="F:transmembrane transporter activity"/>
    <property type="evidence" value="ECO:0007669"/>
    <property type="project" value="InterPro"/>
</dbReference>
<dbReference type="Gene3D" id="1.20.1250.20">
    <property type="entry name" value="MFS general substrate transporter like domains"/>
    <property type="match status" value="1"/>
</dbReference>
<evidence type="ECO:0000256" key="6">
    <source>
        <dbReference type="SAM" id="Phobius"/>
    </source>
</evidence>
<evidence type="ECO:0000256" key="5">
    <source>
        <dbReference type="ARBA" id="ARBA00023136"/>
    </source>
</evidence>
<dbReference type="AlphaFoldDB" id="A0A2T2WWP9"/>
<sequence length="72" mass="7804">MTNGLPTSYWFIWSGTLVNQLGMFVAPFFMIYLTQVRGFSVVHAAMSVSLVGIGTLVAAPVGGILADRRGRR</sequence>
<evidence type="ECO:0000313" key="8">
    <source>
        <dbReference type="EMBL" id="PSR26656.1"/>
    </source>
</evidence>
<dbReference type="GO" id="GO:0005886">
    <property type="term" value="C:plasma membrane"/>
    <property type="evidence" value="ECO:0007669"/>
    <property type="project" value="UniProtKB-SubCell"/>
</dbReference>
<feature type="domain" description="Major facilitator superfamily (MFS) profile" evidence="7">
    <location>
        <begin position="8"/>
        <end position="72"/>
    </location>
</feature>
<name>A0A2T2WWP9_9FIRM</name>
<comment type="caution">
    <text evidence="8">The sequence shown here is derived from an EMBL/GenBank/DDBJ whole genome shotgun (WGS) entry which is preliminary data.</text>
</comment>
<keyword evidence="5 6" id="KW-0472">Membrane</keyword>
<protein>
    <submittedName>
        <fullName evidence="8">MFS transporter</fullName>
    </submittedName>
</protein>
<gene>
    <name evidence="8" type="ORF">C7B46_19835</name>
</gene>
<feature type="non-terminal residue" evidence="8">
    <location>
        <position position="72"/>
    </location>
</feature>
<keyword evidence="3 6" id="KW-0812">Transmembrane</keyword>
<proteinExistence type="predicted"/>
<evidence type="ECO:0000256" key="4">
    <source>
        <dbReference type="ARBA" id="ARBA00022989"/>
    </source>
</evidence>
<organism evidence="8 9">
    <name type="scientific">Sulfobacillus benefaciens</name>
    <dbReference type="NCBI Taxonomy" id="453960"/>
    <lineage>
        <taxon>Bacteria</taxon>
        <taxon>Bacillati</taxon>
        <taxon>Bacillota</taxon>
        <taxon>Clostridia</taxon>
        <taxon>Eubacteriales</taxon>
        <taxon>Clostridiales Family XVII. Incertae Sedis</taxon>
        <taxon>Sulfobacillus</taxon>
    </lineage>
</organism>
<evidence type="ECO:0000259" key="7">
    <source>
        <dbReference type="PROSITE" id="PS50850"/>
    </source>
</evidence>
<evidence type="ECO:0000256" key="2">
    <source>
        <dbReference type="ARBA" id="ARBA00022448"/>
    </source>
</evidence>
<reference evidence="8 9" key="1">
    <citation type="journal article" date="2014" name="BMC Genomics">
        <title>Comparison of environmental and isolate Sulfobacillus genomes reveals diverse carbon, sulfur, nitrogen, and hydrogen metabolisms.</title>
        <authorList>
            <person name="Justice N.B."/>
            <person name="Norman A."/>
            <person name="Brown C.T."/>
            <person name="Singh A."/>
            <person name="Thomas B.C."/>
            <person name="Banfield J.F."/>
        </authorList>
    </citation>
    <scope>NUCLEOTIDE SEQUENCE [LARGE SCALE GENOMIC DNA]</scope>
    <source>
        <strain evidence="8">AMDSBA4</strain>
    </source>
</reference>
<comment type="subcellular location">
    <subcellularLocation>
        <location evidence="1">Cell membrane</location>
        <topology evidence="1">Multi-pass membrane protein</topology>
    </subcellularLocation>
</comment>